<dbReference type="RefSeq" id="WP_145271520.1">
    <property type="nucleotide sequence ID" value="NZ_CP036272.1"/>
</dbReference>
<feature type="transmembrane region" description="Helical" evidence="8">
    <location>
        <begin position="295"/>
        <end position="313"/>
    </location>
</feature>
<dbReference type="Pfam" id="PF23357">
    <property type="entry name" value="DUF7088"/>
    <property type="match status" value="1"/>
</dbReference>
<keyword evidence="5 8" id="KW-0472">Membrane</keyword>
<evidence type="ECO:0000256" key="2">
    <source>
        <dbReference type="ARBA" id="ARBA00022475"/>
    </source>
</evidence>
<feature type="transmembrane region" description="Helical" evidence="8">
    <location>
        <begin position="6"/>
        <end position="32"/>
    </location>
</feature>
<evidence type="ECO:0000256" key="1">
    <source>
        <dbReference type="ARBA" id="ARBA00004651"/>
    </source>
</evidence>
<comment type="subcellular location">
    <subcellularLocation>
        <location evidence="1">Cell membrane</location>
        <topology evidence="1">Multi-pass membrane protein</topology>
    </subcellularLocation>
</comment>
<sequence length="968" mass="107481">MNATNLALLNLAFLDAIFICILLASFGAVASVKRAAYAVMKRNFVGYFSNPTGYVFLCIFVFLTSVAAFWPDEFFNQNLATLDQLNQWFPLIMLVFIPAITMSIWAEERRAGTDELLLTLPADDFDIVIGKYMSALLIFTASLLFSQISTFITLTILTEGGLDTGLLFATYLGYWFVGATMIAIGMVASFLTGNLTVGFVLGALFNAPLAFASLVGSLLPNEEVSLLGWDVNLAKLIQSSGIASPFDDFGRGVVSLSSIVYFTLVAALALYTCMVLIGRRHWTGGKDGNTMAYHYLLRIMALFAVAVSSIVLFRTKDLVRQDLTEQKVSSLSPATLDLIRNLDDRRTIKIDAFVGKDIPELYAKTRYELINLLKEFQAEAAANGRRIEVNLYEDIDLFSDDAALAETSFKITPVERSLRENGTTENRKILLGAAFRAGLQTVVVPIFEYGIPVEYELVRSISTVAQAKRKRIGIVKTDAQLMGGVTMMGPQPTRLPKDPIVTELEKQYEVEEVLLDAPVTPGIYDALIAVQPSTLAPEQFQRLIDAVEAGIPTAIFEDPLPYGRSYITPSAAPKVQRSMFGQGQPMPKGDIRNLWVALGMTSKGRAGQNYYENDIVWQDYNPYEDLKTNADAFWSFIDEAEPGAEPGKALSDQSMITSGMRQVLALYAGSVSADDESDLIHTPLLTTGQASGTVTFQKFVQAQSARNPQEALRSLMVESYDPEQTIAMTIEGDDSDANTEPSGEDAPSDPSNPIKAVYVADIDFMLPVFLQIRAGPEDAIRMQVQNVTFLLNSIDWLTGETDFIEVRKHVPTFASLKLIDEVKVEANKRSREGRDEFEKSKQEAIRDAEEARDVELTELRKRVDELEQKGREGVIDQQEYQAVVQEFSMKQSKLANDLKNKREALEQDAAKNIKDVEREAERKVKEIQTWVKVYATTLPCFPPILIGIAVFASRRLRERENISSSRLK</sequence>
<gene>
    <name evidence="11" type="ORF">SV7mr_20670</name>
</gene>
<name>A0A517STU1_9BACT</name>
<feature type="transmembrane region" description="Helical" evidence="8">
    <location>
        <begin position="198"/>
        <end position="219"/>
    </location>
</feature>
<feature type="transmembrane region" description="Helical" evidence="8">
    <location>
        <begin position="44"/>
        <end position="68"/>
    </location>
</feature>
<keyword evidence="12" id="KW-1185">Reference proteome</keyword>
<dbReference type="Pfam" id="PF09822">
    <property type="entry name" value="ABC_transp_aux"/>
    <property type="match status" value="1"/>
</dbReference>
<feature type="domain" description="DUF7088" evidence="10">
    <location>
        <begin position="325"/>
        <end position="435"/>
    </location>
</feature>
<keyword evidence="6" id="KW-0175">Coiled coil</keyword>
<evidence type="ECO:0000256" key="6">
    <source>
        <dbReference type="SAM" id="Coils"/>
    </source>
</evidence>
<evidence type="ECO:0000313" key="12">
    <source>
        <dbReference type="Proteomes" id="UP000315003"/>
    </source>
</evidence>
<keyword evidence="2" id="KW-1003">Cell membrane</keyword>
<dbReference type="InterPro" id="IPR051449">
    <property type="entry name" value="ABC-2_transporter_component"/>
</dbReference>
<dbReference type="PANTHER" id="PTHR30294:SF29">
    <property type="entry name" value="MULTIDRUG ABC TRANSPORTER PERMEASE YBHS-RELATED"/>
    <property type="match status" value="1"/>
</dbReference>
<dbReference type="InterPro" id="IPR055396">
    <property type="entry name" value="DUF7088"/>
</dbReference>
<protein>
    <submittedName>
        <fullName evidence="11">ABC-type uncharacterized transport system</fullName>
    </submittedName>
</protein>
<feature type="transmembrane region" description="Helical" evidence="8">
    <location>
        <begin position="253"/>
        <end position="274"/>
    </location>
</feature>
<dbReference type="EMBL" id="CP036272">
    <property type="protein sequence ID" value="QDT59559.1"/>
    <property type="molecule type" value="Genomic_DNA"/>
</dbReference>
<dbReference type="GO" id="GO:0005886">
    <property type="term" value="C:plasma membrane"/>
    <property type="evidence" value="ECO:0007669"/>
    <property type="project" value="UniProtKB-SubCell"/>
</dbReference>
<evidence type="ECO:0000256" key="5">
    <source>
        <dbReference type="ARBA" id="ARBA00023136"/>
    </source>
</evidence>
<feature type="transmembrane region" description="Helical" evidence="8">
    <location>
        <begin position="135"/>
        <end position="156"/>
    </location>
</feature>
<proteinExistence type="predicted"/>
<evidence type="ECO:0000256" key="8">
    <source>
        <dbReference type="SAM" id="Phobius"/>
    </source>
</evidence>
<evidence type="ECO:0000256" key="7">
    <source>
        <dbReference type="SAM" id="MobiDB-lite"/>
    </source>
</evidence>
<keyword evidence="3 8" id="KW-0812">Transmembrane</keyword>
<dbReference type="OrthoDB" id="9794512at2"/>
<feature type="transmembrane region" description="Helical" evidence="8">
    <location>
        <begin position="88"/>
        <end position="106"/>
    </location>
</feature>
<evidence type="ECO:0000256" key="3">
    <source>
        <dbReference type="ARBA" id="ARBA00022692"/>
    </source>
</evidence>
<feature type="domain" description="ABC-type uncharacterised transport system" evidence="9">
    <location>
        <begin position="469"/>
        <end position="793"/>
    </location>
</feature>
<dbReference type="AlphaFoldDB" id="A0A517STU1"/>
<dbReference type="InterPro" id="IPR025699">
    <property type="entry name" value="ABC2_memb-like"/>
</dbReference>
<evidence type="ECO:0000259" key="9">
    <source>
        <dbReference type="Pfam" id="PF09822"/>
    </source>
</evidence>
<feature type="compositionally biased region" description="Acidic residues" evidence="7">
    <location>
        <begin position="733"/>
        <end position="747"/>
    </location>
</feature>
<dbReference type="InterPro" id="IPR019196">
    <property type="entry name" value="ABC_transp_unknown"/>
</dbReference>
<feature type="coiled-coil region" evidence="6">
    <location>
        <begin position="834"/>
        <end position="926"/>
    </location>
</feature>
<keyword evidence="4 8" id="KW-1133">Transmembrane helix</keyword>
<evidence type="ECO:0000313" key="11">
    <source>
        <dbReference type="EMBL" id="QDT59559.1"/>
    </source>
</evidence>
<dbReference type="Pfam" id="PF13346">
    <property type="entry name" value="ABC2_membrane_5"/>
    <property type="match status" value="1"/>
</dbReference>
<evidence type="ECO:0000259" key="10">
    <source>
        <dbReference type="Pfam" id="PF23357"/>
    </source>
</evidence>
<evidence type="ECO:0000256" key="4">
    <source>
        <dbReference type="ARBA" id="ARBA00022989"/>
    </source>
</evidence>
<reference evidence="11 12" key="1">
    <citation type="submission" date="2019-02" db="EMBL/GenBank/DDBJ databases">
        <title>Deep-cultivation of Planctomycetes and their phenomic and genomic characterization uncovers novel biology.</title>
        <authorList>
            <person name="Wiegand S."/>
            <person name="Jogler M."/>
            <person name="Boedeker C."/>
            <person name="Pinto D."/>
            <person name="Vollmers J."/>
            <person name="Rivas-Marin E."/>
            <person name="Kohn T."/>
            <person name="Peeters S.H."/>
            <person name="Heuer A."/>
            <person name="Rast P."/>
            <person name="Oberbeckmann S."/>
            <person name="Bunk B."/>
            <person name="Jeske O."/>
            <person name="Meyerdierks A."/>
            <person name="Storesund J.E."/>
            <person name="Kallscheuer N."/>
            <person name="Luecker S."/>
            <person name="Lage O.M."/>
            <person name="Pohl T."/>
            <person name="Merkel B.J."/>
            <person name="Hornburger P."/>
            <person name="Mueller R.-W."/>
            <person name="Bruemmer F."/>
            <person name="Labrenz M."/>
            <person name="Spormann A.M."/>
            <person name="Op den Camp H."/>
            <person name="Overmann J."/>
            <person name="Amann R."/>
            <person name="Jetten M.S.M."/>
            <person name="Mascher T."/>
            <person name="Medema M.H."/>
            <person name="Devos D.P."/>
            <person name="Kaster A.-K."/>
            <person name="Ovreas L."/>
            <person name="Rohde M."/>
            <person name="Galperin M.Y."/>
            <person name="Jogler C."/>
        </authorList>
    </citation>
    <scope>NUCLEOTIDE SEQUENCE [LARGE SCALE GENOMIC DNA]</scope>
    <source>
        <strain evidence="11 12">SV_7m_r</strain>
    </source>
</reference>
<dbReference type="Proteomes" id="UP000315003">
    <property type="component" value="Chromosome"/>
</dbReference>
<feature type="region of interest" description="Disordered" evidence="7">
    <location>
        <begin position="733"/>
        <end position="752"/>
    </location>
</feature>
<organism evidence="11 12">
    <name type="scientific">Stieleria bergensis</name>
    <dbReference type="NCBI Taxonomy" id="2528025"/>
    <lineage>
        <taxon>Bacteria</taxon>
        <taxon>Pseudomonadati</taxon>
        <taxon>Planctomycetota</taxon>
        <taxon>Planctomycetia</taxon>
        <taxon>Pirellulales</taxon>
        <taxon>Pirellulaceae</taxon>
        <taxon>Stieleria</taxon>
    </lineage>
</organism>
<accession>A0A517STU1</accession>
<feature type="transmembrane region" description="Helical" evidence="8">
    <location>
        <begin position="168"/>
        <end position="191"/>
    </location>
</feature>
<dbReference type="PANTHER" id="PTHR30294">
    <property type="entry name" value="MEMBRANE COMPONENT OF ABC TRANSPORTER YHHJ-RELATED"/>
    <property type="match status" value="1"/>
</dbReference>